<evidence type="ECO:0000313" key="8">
    <source>
        <dbReference type="EMBL" id="MFC5477599.1"/>
    </source>
</evidence>
<evidence type="ECO:0000256" key="1">
    <source>
        <dbReference type="ARBA" id="ARBA00004141"/>
    </source>
</evidence>
<dbReference type="PANTHER" id="PTHR38459:SF1">
    <property type="entry name" value="PROPHAGE BACTOPRENOL-LINKED GLUCOSE TRANSLOCASE HOMOLOG"/>
    <property type="match status" value="1"/>
</dbReference>
<dbReference type="Pfam" id="PF04138">
    <property type="entry name" value="GtrA_DPMS_TM"/>
    <property type="match status" value="1"/>
</dbReference>
<sequence>MQLVNTLRYDKQFKLKVDMAPPMNRNWQFAAFLSVGVVATAAHYLVMGVLASGLGVSGVVAASGGYLAGALVSYVCNYRVTFRSTQSHVETLPRFLGVVLLGFAVNTQIVAAGITWLHLHYLLAQGIATVVVFLLNFTLSKVWAFKER</sequence>
<organism evidence="8 9">
    <name type="scientific">Massilia suwonensis</name>
    <dbReference type="NCBI Taxonomy" id="648895"/>
    <lineage>
        <taxon>Bacteria</taxon>
        <taxon>Pseudomonadati</taxon>
        <taxon>Pseudomonadota</taxon>
        <taxon>Betaproteobacteria</taxon>
        <taxon>Burkholderiales</taxon>
        <taxon>Oxalobacteraceae</taxon>
        <taxon>Telluria group</taxon>
        <taxon>Massilia</taxon>
    </lineage>
</organism>
<dbReference type="EMBL" id="JBHSMR010000008">
    <property type="protein sequence ID" value="MFC5477599.1"/>
    <property type="molecule type" value="Genomic_DNA"/>
</dbReference>
<feature type="transmembrane region" description="Helical" evidence="6">
    <location>
        <begin position="95"/>
        <end position="116"/>
    </location>
</feature>
<dbReference type="InterPro" id="IPR007267">
    <property type="entry name" value="GtrA_DPMS_TM"/>
</dbReference>
<protein>
    <submittedName>
        <fullName evidence="8">GtrA family protein</fullName>
    </submittedName>
</protein>
<evidence type="ECO:0000259" key="7">
    <source>
        <dbReference type="Pfam" id="PF04138"/>
    </source>
</evidence>
<evidence type="ECO:0000313" key="9">
    <source>
        <dbReference type="Proteomes" id="UP001596101"/>
    </source>
</evidence>
<evidence type="ECO:0000256" key="4">
    <source>
        <dbReference type="ARBA" id="ARBA00022989"/>
    </source>
</evidence>
<gene>
    <name evidence="8" type="ORF">ACFPQ5_05330</name>
</gene>
<proteinExistence type="inferred from homology"/>
<keyword evidence="5 6" id="KW-0472">Membrane</keyword>
<evidence type="ECO:0000256" key="2">
    <source>
        <dbReference type="ARBA" id="ARBA00009399"/>
    </source>
</evidence>
<keyword evidence="3 6" id="KW-0812">Transmembrane</keyword>
<dbReference type="Proteomes" id="UP001596101">
    <property type="component" value="Unassembled WGS sequence"/>
</dbReference>
<comment type="similarity">
    <text evidence="2">Belongs to the GtrA family.</text>
</comment>
<comment type="subcellular location">
    <subcellularLocation>
        <location evidence="1">Membrane</location>
        <topology evidence="1">Multi-pass membrane protein</topology>
    </subcellularLocation>
</comment>
<evidence type="ECO:0000256" key="6">
    <source>
        <dbReference type="SAM" id="Phobius"/>
    </source>
</evidence>
<evidence type="ECO:0000256" key="3">
    <source>
        <dbReference type="ARBA" id="ARBA00022692"/>
    </source>
</evidence>
<comment type="caution">
    <text evidence="8">The sequence shown here is derived from an EMBL/GenBank/DDBJ whole genome shotgun (WGS) entry which is preliminary data.</text>
</comment>
<keyword evidence="4 6" id="KW-1133">Transmembrane helix</keyword>
<feature type="domain" description="GtrA/DPMS transmembrane" evidence="7">
    <location>
        <begin position="32"/>
        <end position="145"/>
    </location>
</feature>
<feature type="transmembrane region" description="Helical" evidence="6">
    <location>
        <begin position="56"/>
        <end position="75"/>
    </location>
</feature>
<accession>A0ABW0MHB9</accession>
<evidence type="ECO:0000256" key="5">
    <source>
        <dbReference type="ARBA" id="ARBA00023136"/>
    </source>
</evidence>
<feature type="transmembrane region" description="Helical" evidence="6">
    <location>
        <begin position="29"/>
        <end position="50"/>
    </location>
</feature>
<feature type="transmembrane region" description="Helical" evidence="6">
    <location>
        <begin position="122"/>
        <end position="144"/>
    </location>
</feature>
<keyword evidence="9" id="KW-1185">Reference proteome</keyword>
<dbReference type="PANTHER" id="PTHR38459">
    <property type="entry name" value="PROPHAGE BACTOPRENOL-LINKED GLUCOSE TRANSLOCASE HOMOLOG"/>
    <property type="match status" value="1"/>
</dbReference>
<name>A0ABW0MHB9_9BURK</name>
<dbReference type="InterPro" id="IPR051401">
    <property type="entry name" value="GtrA_CellWall_Glycosyl"/>
</dbReference>
<reference evidence="9" key="1">
    <citation type="journal article" date="2019" name="Int. J. Syst. Evol. Microbiol.">
        <title>The Global Catalogue of Microorganisms (GCM) 10K type strain sequencing project: providing services to taxonomists for standard genome sequencing and annotation.</title>
        <authorList>
            <consortium name="The Broad Institute Genomics Platform"/>
            <consortium name="The Broad Institute Genome Sequencing Center for Infectious Disease"/>
            <person name="Wu L."/>
            <person name="Ma J."/>
        </authorList>
    </citation>
    <scope>NUCLEOTIDE SEQUENCE [LARGE SCALE GENOMIC DNA]</scope>
    <source>
        <strain evidence="9">CCUG 43111</strain>
    </source>
</reference>